<proteinExistence type="predicted"/>
<keyword evidence="2" id="KW-1185">Reference proteome</keyword>
<evidence type="ECO:0000313" key="2">
    <source>
        <dbReference type="Proteomes" id="UP001356308"/>
    </source>
</evidence>
<gene>
    <name evidence="1" type="ORF">V1I91_17780</name>
</gene>
<dbReference type="EMBL" id="JAZDDG010000009">
    <property type="protein sequence ID" value="MEE1977933.1"/>
    <property type="molecule type" value="Genomic_DNA"/>
</dbReference>
<reference evidence="1 2" key="1">
    <citation type="submission" date="2024-01" db="EMBL/GenBank/DDBJ databases">
        <title>Maribacter spp. originated from different algae showed divergent polysaccharides utilization ability.</title>
        <authorList>
            <person name="Wang H."/>
            <person name="Wu Y."/>
        </authorList>
    </citation>
    <scope>NUCLEOTIDE SEQUENCE [LARGE SCALE GENOMIC DNA]</scope>
    <source>
        <strain evidence="1 2">PR1</strain>
    </source>
</reference>
<evidence type="ECO:0008006" key="3">
    <source>
        <dbReference type="Google" id="ProtNLM"/>
    </source>
</evidence>
<sequence>MKSKSVFFIIGCFSLSIFFIGCAKSNEAKYKLLEKNELAKGIRHDSLFKGLYLKMPLKEFRTYSFDMNIKGKFKQGGQKSPNWVQTELNEMSYPATLTFYPQFKNDSINEMNAAIYYENAKFKDGIFERDSLMLDVLNLLDKWYGGETFKIKSPKFYKEDVHVKVNGNRRITVYPDASGQIINLWYVDLTNLKEERQ</sequence>
<name>A0ABU7IYD2_9FLAO</name>
<accession>A0ABU7IYD2</accession>
<comment type="caution">
    <text evidence="1">The sequence shown here is derived from an EMBL/GenBank/DDBJ whole genome shotgun (WGS) entry which is preliminary data.</text>
</comment>
<organism evidence="1 2">
    <name type="scientific">Maribacter cobaltidurans</name>
    <dbReference type="NCBI Taxonomy" id="1178778"/>
    <lineage>
        <taxon>Bacteria</taxon>
        <taxon>Pseudomonadati</taxon>
        <taxon>Bacteroidota</taxon>
        <taxon>Flavobacteriia</taxon>
        <taxon>Flavobacteriales</taxon>
        <taxon>Flavobacteriaceae</taxon>
        <taxon>Maribacter</taxon>
    </lineage>
</organism>
<dbReference type="Proteomes" id="UP001356308">
    <property type="component" value="Unassembled WGS sequence"/>
</dbReference>
<dbReference type="PROSITE" id="PS51257">
    <property type="entry name" value="PROKAR_LIPOPROTEIN"/>
    <property type="match status" value="1"/>
</dbReference>
<dbReference type="RefSeq" id="WP_272652615.1">
    <property type="nucleotide sequence ID" value="NZ_JAZDDG010000009.1"/>
</dbReference>
<evidence type="ECO:0000313" key="1">
    <source>
        <dbReference type="EMBL" id="MEE1977933.1"/>
    </source>
</evidence>
<protein>
    <recommendedName>
        <fullName evidence="3">Lipoprotein</fullName>
    </recommendedName>
</protein>